<reference evidence="1" key="1">
    <citation type="submission" date="2019-08" db="EMBL/GenBank/DDBJ databases">
        <title>Genome sequence of Clostridiales bacterium MT110.</title>
        <authorList>
            <person name="Cao J."/>
        </authorList>
    </citation>
    <scope>NUCLEOTIDE SEQUENCE</scope>
    <source>
        <strain evidence="1">MT110</strain>
    </source>
</reference>
<proteinExistence type="predicted"/>
<evidence type="ECO:0000313" key="2">
    <source>
        <dbReference type="Proteomes" id="UP000594014"/>
    </source>
</evidence>
<dbReference type="Proteomes" id="UP000594014">
    <property type="component" value="Chromosome"/>
</dbReference>
<evidence type="ECO:0000313" key="1">
    <source>
        <dbReference type="EMBL" id="QOX63758.1"/>
    </source>
</evidence>
<gene>
    <name evidence="1" type="ORF">FRZ06_10575</name>
</gene>
<dbReference type="EMBL" id="CP042469">
    <property type="protein sequence ID" value="QOX63758.1"/>
    <property type="molecule type" value="Genomic_DNA"/>
</dbReference>
<protein>
    <submittedName>
        <fullName evidence="1">Amidohydrolase family protein</fullName>
    </submittedName>
</protein>
<keyword evidence="2" id="KW-1185">Reference proteome</keyword>
<sequence length="537" mass="60358">MYGKWDILLKDGYIVDGTGQKGWQGSLLISEDRIKELPREEIDGDYETIDCSGKVIAPGFIDAHSHNDWYLPLEDAEQFTNPFIRQGITTFIGGNCGFGASGFQKNTKYLREICNNPFKSDLKIRWSSMGDYFGVLEKSGLTANLACLAGHGTARTSLRGYDPSVMSKEEMKEMLKLLDEAMDDGAKGVSIGLQYEPGIFSGMDELKEVARLVKKRDKILTTHARASSCVSGTYPIKPFGKPHNILALKDMIQLARETGVRLQYSHFIFVGERTWSTFEESMEIVDKALSEGIDFKFDIYAYPCGGSVISVVLPEWFMAKAPKSYRSKSDLTRLHLEMSAIKRMVGFGYEDIQITYIDDPELKKFNGRFITDIAGELGLPLFETFMLFVERSEGKARVIQYKFFDQHILEAQMKHPASIFMTDAWVEKAGVQNPASFGCFPKFLQLSNENEILTLEEAVHKMTKAAADRFNIRDRGVLKKGNAADITVFNWSKVRDNTSRARTDMAPSGIEHVLINGSWALRDGALCKGDRFGVILR</sequence>
<name>A0ACD1AB30_9FIRM</name>
<organism evidence="1 2">
    <name type="scientific">Anoxybacterium hadale</name>
    <dbReference type="NCBI Taxonomy" id="3408580"/>
    <lineage>
        <taxon>Bacteria</taxon>
        <taxon>Bacillati</taxon>
        <taxon>Bacillota</taxon>
        <taxon>Clostridia</taxon>
        <taxon>Peptostreptococcales</taxon>
        <taxon>Anaerovoracaceae</taxon>
        <taxon>Anoxybacterium</taxon>
    </lineage>
</organism>
<accession>A0ACD1AB30</accession>